<evidence type="ECO:0000256" key="1">
    <source>
        <dbReference type="ARBA" id="ARBA00004651"/>
    </source>
</evidence>
<proteinExistence type="inferred from homology"/>
<keyword evidence="9" id="KW-1185">Reference proteome</keyword>
<dbReference type="PANTHER" id="PTHR34184:SF4">
    <property type="entry name" value="UPF0718 PROTEIN YCGR"/>
    <property type="match status" value="1"/>
</dbReference>
<evidence type="ECO:0000313" key="9">
    <source>
        <dbReference type="Proteomes" id="UP001154322"/>
    </source>
</evidence>
<dbReference type="PANTHER" id="PTHR34184">
    <property type="entry name" value="UPF0718 PROTEIN YCGR"/>
    <property type="match status" value="1"/>
</dbReference>
<evidence type="ECO:0000256" key="2">
    <source>
        <dbReference type="ARBA" id="ARBA00006386"/>
    </source>
</evidence>
<feature type="transmembrane region" description="Helical" evidence="7">
    <location>
        <begin position="90"/>
        <end position="115"/>
    </location>
</feature>
<evidence type="ECO:0000256" key="4">
    <source>
        <dbReference type="ARBA" id="ARBA00022692"/>
    </source>
</evidence>
<organism evidence="8 9">
    <name type="scientific">Paenibacillus melissococcoides</name>
    <dbReference type="NCBI Taxonomy" id="2912268"/>
    <lineage>
        <taxon>Bacteria</taxon>
        <taxon>Bacillati</taxon>
        <taxon>Bacillota</taxon>
        <taxon>Bacilli</taxon>
        <taxon>Bacillales</taxon>
        <taxon>Paenibacillaceae</taxon>
        <taxon>Paenibacillus</taxon>
    </lineage>
</organism>
<gene>
    <name evidence="8" type="ORF">WJ0W_001150</name>
</gene>
<keyword evidence="3" id="KW-1003">Cell membrane</keyword>
<comment type="caution">
    <text evidence="8">The sequence shown here is derived from an EMBL/GenBank/DDBJ whole genome shotgun (WGS) entry which is preliminary data.</text>
</comment>
<protein>
    <submittedName>
        <fullName evidence="8">Permease</fullName>
    </submittedName>
</protein>
<evidence type="ECO:0000313" key="8">
    <source>
        <dbReference type="EMBL" id="CAH8243911.1"/>
    </source>
</evidence>
<accession>A0ABN8TYR8</accession>
<feature type="transmembrane region" description="Helical" evidence="7">
    <location>
        <begin position="121"/>
        <end position="141"/>
    </location>
</feature>
<keyword evidence="6 7" id="KW-0472">Membrane</keyword>
<keyword evidence="5 7" id="KW-1133">Transmembrane helix</keyword>
<comment type="similarity">
    <text evidence="2">Belongs to the UPF0718 family.</text>
</comment>
<feature type="transmembrane region" description="Helical" evidence="7">
    <location>
        <begin position="292"/>
        <end position="310"/>
    </location>
</feature>
<comment type="subcellular location">
    <subcellularLocation>
        <location evidence="1">Cell membrane</location>
        <topology evidence="1">Multi-pass membrane protein</topology>
    </subcellularLocation>
</comment>
<dbReference type="Proteomes" id="UP001154322">
    <property type="component" value="Unassembled WGS sequence"/>
</dbReference>
<sequence>MNVLFRYGTYAVTVVCAAMLYLVFTNQSLAGVSVPVDPDFLSGVTTIGISLVIEALPFLMLGVAVSAILHEFVPEGVIARWIPRHPLAGVVAASLIGVLLPLCECGMVPVVRRLIQKGMPVYIGVTYILASPIINPIVFASTSMAFRSQPEMAYYRMGLAFVIAVVIGLALYATVKRNPLKDAAGEQEYAGGCRHGGHEPHQAEHQLPAKAPLRRKLQASVYHMGDEFLDMGKYLLMGAFITAFIQNGIGRDWLASAVPEGVGSHLFMMGFAYLISLCSTSDAFIAASFSSLLAPGALLTFLVFGPMLDLKTSLMLAGVFRARFVAGLSLLIAVTVLACSLLWQALFL</sequence>
<reference evidence="8" key="1">
    <citation type="submission" date="2022-06" db="EMBL/GenBank/DDBJ databases">
        <authorList>
            <person name="Dietemann V."/>
            <person name="Ory F."/>
            <person name="Dainat B."/>
            <person name="Oberhansli S."/>
        </authorList>
    </citation>
    <scope>NUCLEOTIDE SEQUENCE</scope>
    <source>
        <strain evidence="8">Ena-SAMPLE-TAB-26-04-2022-14:26:32:270-5432</strain>
    </source>
</reference>
<evidence type="ECO:0000256" key="5">
    <source>
        <dbReference type="ARBA" id="ARBA00022989"/>
    </source>
</evidence>
<name>A0ABN8TYR8_9BACL</name>
<dbReference type="RefSeq" id="WP_213429307.1">
    <property type="nucleotide sequence ID" value="NZ_AP031286.1"/>
</dbReference>
<keyword evidence="4 7" id="KW-0812">Transmembrane</keyword>
<feature type="transmembrane region" description="Helical" evidence="7">
    <location>
        <begin position="44"/>
        <end position="69"/>
    </location>
</feature>
<feature type="transmembrane region" description="Helical" evidence="7">
    <location>
        <begin position="7"/>
        <end position="24"/>
    </location>
</feature>
<dbReference type="Pfam" id="PF03773">
    <property type="entry name" value="ArsP_1"/>
    <property type="match status" value="1"/>
</dbReference>
<evidence type="ECO:0000256" key="7">
    <source>
        <dbReference type="SAM" id="Phobius"/>
    </source>
</evidence>
<dbReference type="InterPro" id="IPR052923">
    <property type="entry name" value="UPF0718"/>
</dbReference>
<evidence type="ECO:0000256" key="6">
    <source>
        <dbReference type="ARBA" id="ARBA00023136"/>
    </source>
</evidence>
<feature type="transmembrane region" description="Helical" evidence="7">
    <location>
        <begin position="153"/>
        <end position="173"/>
    </location>
</feature>
<evidence type="ECO:0000256" key="3">
    <source>
        <dbReference type="ARBA" id="ARBA00022475"/>
    </source>
</evidence>
<dbReference type="EMBL" id="CALYLO010000001">
    <property type="protein sequence ID" value="CAH8243911.1"/>
    <property type="molecule type" value="Genomic_DNA"/>
</dbReference>
<feature type="transmembrane region" description="Helical" evidence="7">
    <location>
        <begin position="322"/>
        <end position="346"/>
    </location>
</feature>
<dbReference type="InterPro" id="IPR005524">
    <property type="entry name" value="DUF318"/>
</dbReference>